<comment type="subcellular location">
    <subcellularLocation>
        <location evidence="1">Nucleus</location>
    </subcellularLocation>
</comment>
<dbReference type="PROSITE" id="PS50172">
    <property type="entry name" value="BRCT"/>
    <property type="match status" value="2"/>
</dbReference>
<feature type="domain" description="BRCT" evidence="11">
    <location>
        <begin position="373"/>
        <end position="444"/>
    </location>
</feature>
<evidence type="ECO:0000313" key="13">
    <source>
        <dbReference type="EMBL" id="WOH01800.1"/>
    </source>
</evidence>
<dbReference type="SMART" id="SM00184">
    <property type="entry name" value="RING"/>
    <property type="match status" value="2"/>
</dbReference>
<keyword evidence="5 9" id="KW-0863">Zinc-finger</keyword>
<dbReference type="InterPro" id="IPR031099">
    <property type="entry name" value="BRCA1-associated"/>
</dbReference>
<evidence type="ECO:0000256" key="6">
    <source>
        <dbReference type="ARBA" id="ARBA00022833"/>
    </source>
</evidence>
<dbReference type="InterPro" id="IPR017907">
    <property type="entry name" value="Znf_RING_CS"/>
</dbReference>
<dbReference type="PANTHER" id="PTHR13763">
    <property type="entry name" value="BREAST CANCER TYPE 1 SUSCEPTIBILITY PROTEIN BRCA1"/>
    <property type="match status" value="1"/>
</dbReference>
<dbReference type="PANTHER" id="PTHR13763:SF9">
    <property type="entry name" value="BRCA1-ASSOCIATED RING DOMAIN PROTEIN 1"/>
    <property type="match status" value="1"/>
</dbReference>
<keyword evidence="8" id="KW-0539">Nucleus</keyword>
<evidence type="ECO:0000313" key="14">
    <source>
        <dbReference type="Proteomes" id="UP000077755"/>
    </source>
</evidence>
<evidence type="ECO:0000256" key="7">
    <source>
        <dbReference type="ARBA" id="ARBA00023204"/>
    </source>
</evidence>
<proteinExistence type="predicted"/>
<keyword evidence="6" id="KW-0862">Zinc</keyword>
<reference evidence="13" key="2">
    <citation type="submission" date="2022-03" db="EMBL/GenBank/DDBJ databases">
        <title>Draft title - Genomic analysis of global carrot germplasm unveils the trajectory of domestication and the origin of high carotenoid orange carrot.</title>
        <authorList>
            <person name="Iorizzo M."/>
            <person name="Ellison S."/>
            <person name="Senalik D."/>
            <person name="Macko-Podgorni A."/>
            <person name="Grzebelus D."/>
            <person name="Bostan H."/>
            <person name="Rolling W."/>
            <person name="Curaba J."/>
            <person name="Simon P."/>
        </authorList>
    </citation>
    <scope>NUCLEOTIDE SEQUENCE</scope>
    <source>
        <tissue evidence="13">Leaf</tissue>
    </source>
</reference>
<dbReference type="EMBL" id="CP093347">
    <property type="protein sequence ID" value="WOH01800.1"/>
    <property type="molecule type" value="Genomic_DNA"/>
</dbReference>
<feature type="domain" description="RING-type" evidence="10">
    <location>
        <begin position="29"/>
        <end position="67"/>
    </location>
</feature>
<evidence type="ECO:0000256" key="5">
    <source>
        <dbReference type="ARBA" id="ARBA00022771"/>
    </source>
</evidence>
<feature type="domain" description="BRCT" evidence="11">
    <location>
        <begin position="465"/>
        <end position="580"/>
    </location>
</feature>
<dbReference type="GO" id="GO:0008270">
    <property type="term" value="F:zinc ion binding"/>
    <property type="evidence" value="ECO:0007669"/>
    <property type="project" value="UniProtKB-KW"/>
</dbReference>
<dbReference type="InterPro" id="IPR036420">
    <property type="entry name" value="BRCT_dom_sf"/>
</dbReference>
<dbReference type="CDD" id="cd17734">
    <property type="entry name" value="BRCT_Bard1_rpt1"/>
    <property type="match status" value="1"/>
</dbReference>
<evidence type="ECO:0000259" key="10">
    <source>
        <dbReference type="PROSITE" id="PS50089"/>
    </source>
</evidence>
<dbReference type="FunFam" id="3.40.50.10190:FF:000006">
    <property type="entry name" value="Breast cancer type 1 susceptibility protein homolog"/>
    <property type="match status" value="1"/>
</dbReference>
<dbReference type="PROSITE" id="PS00518">
    <property type="entry name" value="ZF_RING_1"/>
    <property type="match status" value="1"/>
</dbReference>
<dbReference type="Gene3D" id="3.30.40.10">
    <property type="entry name" value="Zinc/RING finger domain, C3HC4 (zinc finger)"/>
    <property type="match status" value="2"/>
</dbReference>
<dbReference type="GO" id="GO:0045944">
    <property type="term" value="P:positive regulation of transcription by RNA polymerase II"/>
    <property type="evidence" value="ECO:0007669"/>
    <property type="project" value="TreeGrafter"/>
</dbReference>
<dbReference type="InterPro" id="IPR027370">
    <property type="entry name" value="Znf-RING_euk"/>
</dbReference>
<name>A0AAF0X5F1_DAUCS</name>
<dbReference type="SUPFAM" id="SSF57850">
    <property type="entry name" value="RING/U-box"/>
    <property type="match status" value="1"/>
</dbReference>
<evidence type="ECO:0000256" key="4">
    <source>
        <dbReference type="ARBA" id="ARBA00022763"/>
    </source>
</evidence>
<dbReference type="Proteomes" id="UP000077755">
    <property type="component" value="Chromosome 5"/>
</dbReference>
<gene>
    <name evidence="13" type="ORF">DCAR_0521185</name>
</gene>
<accession>A0AAF0X5F1</accession>
<dbReference type="GO" id="GO:0004842">
    <property type="term" value="F:ubiquitin-protein transferase activity"/>
    <property type="evidence" value="ECO:0007669"/>
    <property type="project" value="TreeGrafter"/>
</dbReference>
<evidence type="ECO:0008006" key="15">
    <source>
        <dbReference type="Google" id="ProtNLM"/>
    </source>
</evidence>
<dbReference type="InterPro" id="IPR034732">
    <property type="entry name" value="EPHD"/>
</dbReference>
<keyword evidence="4" id="KW-0227">DNA damage</keyword>
<dbReference type="GO" id="GO:0005634">
    <property type="term" value="C:nucleus"/>
    <property type="evidence" value="ECO:0007669"/>
    <property type="project" value="UniProtKB-SubCell"/>
</dbReference>
<dbReference type="Gene3D" id="3.40.50.10190">
    <property type="entry name" value="BRCT domain"/>
    <property type="match status" value="2"/>
</dbReference>
<dbReference type="Pfam" id="PF13771">
    <property type="entry name" value="zf-HC5HC2H"/>
    <property type="match status" value="1"/>
</dbReference>
<dbReference type="SUPFAM" id="SSF52113">
    <property type="entry name" value="BRCT domain"/>
    <property type="match status" value="2"/>
</dbReference>
<dbReference type="PROSITE" id="PS50089">
    <property type="entry name" value="ZF_RING_2"/>
    <property type="match status" value="1"/>
</dbReference>
<keyword evidence="2" id="KW-0479">Metal-binding</keyword>
<evidence type="ECO:0000256" key="9">
    <source>
        <dbReference type="PROSITE-ProRule" id="PRU00175"/>
    </source>
</evidence>
<evidence type="ECO:0000256" key="3">
    <source>
        <dbReference type="ARBA" id="ARBA00022737"/>
    </source>
</evidence>
<dbReference type="InterPro" id="IPR001357">
    <property type="entry name" value="BRCT_dom"/>
</dbReference>
<dbReference type="SMART" id="SM00292">
    <property type="entry name" value="BRCT"/>
    <property type="match status" value="2"/>
</dbReference>
<dbReference type="PROSITE" id="PS51805">
    <property type="entry name" value="EPHD"/>
    <property type="match status" value="1"/>
</dbReference>
<organism evidence="13 14">
    <name type="scientific">Daucus carota subsp. sativus</name>
    <name type="common">Carrot</name>
    <dbReference type="NCBI Taxonomy" id="79200"/>
    <lineage>
        <taxon>Eukaryota</taxon>
        <taxon>Viridiplantae</taxon>
        <taxon>Streptophyta</taxon>
        <taxon>Embryophyta</taxon>
        <taxon>Tracheophyta</taxon>
        <taxon>Spermatophyta</taxon>
        <taxon>Magnoliopsida</taxon>
        <taxon>eudicotyledons</taxon>
        <taxon>Gunneridae</taxon>
        <taxon>Pentapetalae</taxon>
        <taxon>asterids</taxon>
        <taxon>campanulids</taxon>
        <taxon>Apiales</taxon>
        <taxon>Apiaceae</taxon>
        <taxon>Apioideae</taxon>
        <taxon>Scandiceae</taxon>
        <taxon>Daucinae</taxon>
        <taxon>Daucus</taxon>
        <taxon>Daucus sect. Daucus</taxon>
    </lineage>
</organism>
<evidence type="ECO:0000256" key="8">
    <source>
        <dbReference type="ARBA" id="ARBA00023242"/>
    </source>
</evidence>
<evidence type="ECO:0000259" key="12">
    <source>
        <dbReference type="PROSITE" id="PS51805"/>
    </source>
</evidence>
<reference evidence="13" key="1">
    <citation type="journal article" date="2016" name="Nat. Genet.">
        <title>A high-quality carrot genome assembly provides new insights into carotenoid accumulation and asterid genome evolution.</title>
        <authorList>
            <person name="Iorizzo M."/>
            <person name="Ellison S."/>
            <person name="Senalik D."/>
            <person name="Zeng P."/>
            <person name="Satapoomin P."/>
            <person name="Huang J."/>
            <person name="Bowman M."/>
            <person name="Iovene M."/>
            <person name="Sanseverino W."/>
            <person name="Cavagnaro P."/>
            <person name="Yildiz M."/>
            <person name="Macko-Podgorni A."/>
            <person name="Moranska E."/>
            <person name="Grzebelus E."/>
            <person name="Grzebelus D."/>
            <person name="Ashrafi H."/>
            <person name="Zheng Z."/>
            <person name="Cheng S."/>
            <person name="Spooner D."/>
            <person name="Van Deynze A."/>
            <person name="Simon P."/>
        </authorList>
    </citation>
    <scope>NUCLEOTIDE SEQUENCE</scope>
    <source>
        <tissue evidence="13">Leaf</tissue>
    </source>
</reference>
<dbReference type="AlphaFoldDB" id="A0AAF0X5F1"/>
<keyword evidence="7" id="KW-0234">DNA repair</keyword>
<evidence type="ECO:0000259" key="11">
    <source>
        <dbReference type="PROSITE" id="PS50172"/>
    </source>
</evidence>
<dbReference type="GO" id="GO:0000724">
    <property type="term" value="P:double-strand break repair via homologous recombination"/>
    <property type="evidence" value="ECO:0007669"/>
    <property type="project" value="TreeGrafter"/>
</dbReference>
<keyword evidence="3" id="KW-0677">Repeat</keyword>
<sequence>MEDSWSNQQTMHSTPWFNHLRKLGSLIKCPICLELLKGPVLLPCDHFICNSCIQNQAKNGSKCHVCNEQYADREIRSAPYMENVIAVYKSLCSVPLAELFHPPASAITYLGLKKKPFETSAGDNSISGRPLCFPNGCQTKTSIGQKGYPCIEEEIALESINMTKLKSDLSPRTCSFSEINKDSKKRKKSNLSEPDECGFCHSSKVTDETGPILHIANQELLHGDLASFSKVISIHKVCIDWTPMVYFEGEKIKNLDIELARAAKLKCSGCGEKGAALGCYVKSCRKTYHVPCALKIPNCKWDSDNFLMLCPSHKSNKFPRKILQREKYDRVEAGPLASRLSSGESNFWSASPHGAKTWVFCGSALSSMDLCYLVKFARRCDATVARSWRPDITHVITATDANGACTRTMKVLMAILHGRWIISMDWIKSCSEANRPVDEKHYEVTLDNHGSRNGPRTGRQLALDNGPKLFGSHIFYFSGNFDSALMDNLKTLVHSAGGFVIENKEHLVSQSCVAKGTSRTLIVYNADDFNQWASGDKESHMLEIPEAAEDLALRIGSRVVQHTWILESIAACKLQPLSCY</sequence>
<evidence type="ECO:0000256" key="2">
    <source>
        <dbReference type="ARBA" id="ARBA00022723"/>
    </source>
</evidence>
<dbReference type="Pfam" id="PF00533">
    <property type="entry name" value="BRCT"/>
    <property type="match status" value="1"/>
</dbReference>
<feature type="domain" description="PHD-type" evidence="12">
    <location>
        <begin position="194"/>
        <end position="314"/>
    </location>
</feature>
<evidence type="ECO:0000256" key="1">
    <source>
        <dbReference type="ARBA" id="ARBA00004123"/>
    </source>
</evidence>
<dbReference type="InterPro" id="IPR001841">
    <property type="entry name" value="Znf_RING"/>
</dbReference>
<keyword evidence="14" id="KW-1185">Reference proteome</keyword>
<protein>
    <recommendedName>
        <fullName evidence="15">RING-type E3 ubiquitin transferase BRCA1</fullName>
    </recommendedName>
</protein>
<dbReference type="Pfam" id="PF13445">
    <property type="entry name" value="zf-RING_UBOX"/>
    <property type="match status" value="1"/>
</dbReference>
<dbReference type="InterPro" id="IPR013083">
    <property type="entry name" value="Znf_RING/FYVE/PHD"/>
</dbReference>